<protein>
    <recommendedName>
        <fullName evidence="8">Regulator of SigK</fullName>
    </recommendedName>
    <alternativeName>
        <fullName evidence="7">Sigma-K anti-sigma factor RskA</fullName>
    </alternativeName>
</protein>
<dbReference type="PANTHER" id="PTHR37461:SF1">
    <property type="entry name" value="ANTI-SIGMA-K FACTOR RSKA"/>
    <property type="match status" value="1"/>
</dbReference>
<evidence type="ECO:0000256" key="1">
    <source>
        <dbReference type="ARBA" id="ARBA00004167"/>
    </source>
</evidence>
<evidence type="ECO:0000256" key="5">
    <source>
        <dbReference type="ARBA" id="ARBA00022989"/>
    </source>
</evidence>
<sequence>MSCKEQHRDQILLYLAGALDEQQQQALEEHLDTSCPVCAAYMAEAEATLANLALALPPDEPSVGSRERLMARVQRDRQDTARAAKASAAPSPRDSPTMPESRSRSEDADDQTMVFGGRRRGMMARLLPMGAVAAAAAVVTAIVLLGPLTANRERVAELEQQLHAAGETVTEHESSMAQMSRAMDGTANLFDSLYSSAMQMVSFRSEDESYADAVARLLWDEERNVCHFFVRSLRPPSEGKVYHLWLVTEDDRMVRAGRFKPDEDGGMHIEFELPNGVESFSRAAVSYANADADDADDLRGTLVMEGLLR</sequence>
<evidence type="ECO:0000256" key="7">
    <source>
        <dbReference type="ARBA" id="ARBA00029829"/>
    </source>
</evidence>
<name>A0ABV4U860_9BACT</name>
<evidence type="ECO:0000256" key="8">
    <source>
        <dbReference type="ARBA" id="ARBA00030803"/>
    </source>
</evidence>
<dbReference type="InterPro" id="IPR041916">
    <property type="entry name" value="Anti_sigma_zinc_sf"/>
</dbReference>
<evidence type="ECO:0000256" key="9">
    <source>
        <dbReference type="SAM" id="Coils"/>
    </source>
</evidence>
<comment type="caution">
    <text evidence="13">The sequence shown here is derived from an EMBL/GenBank/DDBJ whole genome shotgun (WGS) entry which is preliminary data.</text>
</comment>
<proteinExistence type="predicted"/>
<dbReference type="InterPro" id="IPR051474">
    <property type="entry name" value="Anti-sigma-K/W_factor"/>
</dbReference>
<keyword evidence="3" id="KW-1003">Cell membrane</keyword>
<feature type="region of interest" description="Disordered" evidence="10">
    <location>
        <begin position="72"/>
        <end position="114"/>
    </location>
</feature>
<evidence type="ECO:0000259" key="12">
    <source>
        <dbReference type="Pfam" id="PF10099"/>
    </source>
</evidence>
<evidence type="ECO:0000256" key="2">
    <source>
        <dbReference type="ARBA" id="ARBA00004236"/>
    </source>
</evidence>
<feature type="transmembrane region" description="Helical" evidence="11">
    <location>
        <begin position="126"/>
        <end position="148"/>
    </location>
</feature>
<dbReference type="Gene3D" id="1.10.10.1320">
    <property type="entry name" value="Anti-sigma factor, zinc-finger domain"/>
    <property type="match status" value="1"/>
</dbReference>
<keyword evidence="14" id="KW-1185">Reference proteome</keyword>
<keyword evidence="5 11" id="KW-1133">Transmembrane helix</keyword>
<dbReference type="PANTHER" id="PTHR37461">
    <property type="entry name" value="ANTI-SIGMA-K FACTOR RSKA"/>
    <property type="match status" value="1"/>
</dbReference>
<dbReference type="Pfam" id="PF10099">
    <property type="entry name" value="RskA_C"/>
    <property type="match status" value="1"/>
</dbReference>
<evidence type="ECO:0000256" key="10">
    <source>
        <dbReference type="SAM" id="MobiDB-lite"/>
    </source>
</evidence>
<keyword evidence="6 11" id="KW-0472">Membrane</keyword>
<reference evidence="13 14" key="1">
    <citation type="submission" date="2024-08" db="EMBL/GenBank/DDBJ databases">
        <title>Whole-genome sequencing of halo(alkali)philic microorganisms from hypersaline lakes.</title>
        <authorList>
            <person name="Sorokin D.Y."/>
            <person name="Merkel A.Y."/>
            <person name="Messina E."/>
            <person name="Yakimov M."/>
        </authorList>
    </citation>
    <scope>NUCLEOTIDE SEQUENCE [LARGE SCALE GENOMIC DNA]</scope>
    <source>
        <strain evidence="13 14">AB-hyl4</strain>
    </source>
</reference>
<evidence type="ECO:0000313" key="13">
    <source>
        <dbReference type="EMBL" id="MFA9478704.1"/>
    </source>
</evidence>
<dbReference type="EMBL" id="JBGUBD010000005">
    <property type="protein sequence ID" value="MFA9478704.1"/>
    <property type="molecule type" value="Genomic_DNA"/>
</dbReference>
<accession>A0ABV4U860</accession>
<organism evidence="13 14">
    <name type="scientific">Natronomicrosphaera hydrolytica</name>
    <dbReference type="NCBI Taxonomy" id="3242702"/>
    <lineage>
        <taxon>Bacteria</taxon>
        <taxon>Pseudomonadati</taxon>
        <taxon>Planctomycetota</taxon>
        <taxon>Phycisphaerae</taxon>
        <taxon>Phycisphaerales</taxon>
        <taxon>Phycisphaeraceae</taxon>
        <taxon>Natronomicrosphaera</taxon>
    </lineage>
</organism>
<dbReference type="RefSeq" id="WP_425345630.1">
    <property type="nucleotide sequence ID" value="NZ_JBGUBD010000005.1"/>
</dbReference>
<feature type="compositionally biased region" description="Low complexity" evidence="10">
    <location>
        <begin position="83"/>
        <end position="97"/>
    </location>
</feature>
<dbReference type="Proteomes" id="UP001575105">
    <property type="component" value="Unassembled WGS sequence"/>
</dbReference>
<evidence type="ECO:0000256" key="11">
    <source>
        <dbReference type="SAM" id="Phobius"/>
    </source>
</evidence>
<keyword evidence="4 11" id="KW-0812">Transmembrane</keyword>
<evidence type="ECO:0000256" key="4">
    <source>
        <dbReference type="ARBA" id="ARBA00022692"/>
    </source>
</evidence>
<dbReference type="InterPro" id="IPR018764">
    <property type="entry name" value="RskA_C"/>
</dbReference>
<gene>
    <name evidence="13" type="ORF">ACERK3_10385</name>
</gene>
<comment type="subcellular location">
    <subcellularLocation>
        <location evidence="2">Cell membrane</location>
    </subcellularLocation>
    <subcellularLocation>
        <location evidence="1">Membrane</location>
        <topology evidence="1">Single-pass membrane protein</topology>
    </subcellularLocation>
</comment>
<keyword evidence="9" id="KW-0175">Coiled coil</keyword>
<evidence type="ECO:0000256" key="3">
    <source>
        <dbReference type="ARBA" id="ARBA00022475"/>
    </source>
</evidence>
<feature type="domain" description="Anti-sigma K factor RskA C-terminal" evidence="12">
    <location>
        <begin position="133"/>
        <end position="286"/>
    </location>
</feature>
<feature type="compositionally biased region" description="Basic and acidic residues" evidence="10">
    <location>
        <begin position="72"/>
        <end position="82"/>
    </location>
</feature>
<feature type="coiled-coil region" evidence="9">
    <location>
        <begin position="148"/>
        <end position="175"/>
    </location>
</feature>
<evidence type="ECO:0000313" key="14">
    <source>
        <dbReference type="Proteomes" id="UP001575105"/>
    </source>
</evidence>
<evidence type="ECO:0000256" key="6">
    <source>
        <dbReference type="ARBA" id="ARBA00023136"/>
    </source>
</evidence>